<evidence type="ECO:0000256" key="1">
    <source>
        <dbReference type="ARBA" id="ARBA00022670"/>
    </source>
</evidence>
<protein>
    <recommendedName>
        <fullName evidence="4">FHA domain-containing protein</fullName>
    </recommendedName>
</protein>
<dbReference type="InterPro" id="IPR001940">
    <property type="entry name" value="Peptidase_S1C"/>
</dbReference>
<dbReference type="SMART" id="SM00240">
    <property type="entry name" value="FHA"/>
    <property type="match status" value="1"/>
</dbReference>
<dbReference type="PANTHER" id="PTHR43343">
    <property type="entry name" value="PEPTIDASE S12"/>
    <property type="match status" value="1"/>
</dbReference>
<dbReference type="Gene3D" id="2.60.200.20">
    <property type="match status" value="1"/>
</dbReference>
<accession>G4T461</accession>
<dbReference type="PRINTS" id="PR00834">
    <property type="entry name" value="PROTEASES2C"/>
</dbReference>
<name>G4T461_META2</name>
<dbReference type="STRING" id="1091494.MEALZ_2110"/>
<evidence type="ECO:0000313" key="6">
    <source>
        <dbReference type="Proteomes" id="UP000008315"/>
    </source>
</evidence>
<feature type="signal peptide" evidence="3">
    <location>
        <begin position="1"/>
        <end position="27"/>
    </location>
</feature>
<dbReference type="Gene3D" id="2.40.10.120">
    <property type="match status" value="1"/>
</dbReference>
<dbReference type="CDD" id="cd00060">
    <property type="entry name" value="FHA"/>
    <property type="match status" value="1"/>
</dbReference>
<dbReference type="HOGENOM" id="CLU_627985_0_0_6"/>
<keyword evidence="6" id="KW-1185">Reference proteome</keyword>
<dbReference type="RefSeq" id="WP_014148586.1">
    <property type="nucleotide sequence ID" value="NZ_CP184748.1"/>
</dbReference>
<sequence>MTRRLILRGGLLALTMLLSLSACRDQAVDWERLDRAVIRVVAIDNARPGHFNALSSGSAFAINGQGYFISNHHVVENAMQAQVELVAVEAIVPQAKLHRVDIVWSSAEQDLAILKIDSWPLPPLPLTKAADVVKNQEVVSIGFPGASDNSPENPAFIDPKIKRGVISARQLFPLTSGGRAIALFEHDATVNTGNSGGPLLDACGRVVGVNVAKARSGIHAVDASGGRAPNQIGLDINEGTFFSIQSDELIQALRSHRIDFSLDHSLCKPMASDHQGLIAIVVVLALLLAVTLRQQRKHSPAIVDSHVLSEWYRKKWGEKMPSGHPAGFIKRDSKGFPKPQPLPNPTVAIVLHPEKKQWPVLTLQPGVIYKLGRDPNQVSFVIEQTDVSRCHAQLRWHERRGLLVMDLDSTNGVFVDHAKLANRVWATIKPGQRLIFGSEQVVYRIKDH</sequence>
<dbReference type="SUPFAM" id="SSF50494">
    <property type="entry name" value="Trypsin-like serine proteases"/>
    <property type="match status" value="1"/>
</dbReference>
<organism evidence="5 6">
    <name type="scientific">Methylotuvimicrobium alcaliphilum (strain DSM 19304 / NCIMB 14124 / VKM B-2133 / 20Z)</name>
    <name type="common">Methylomicrobium alcaliphilum</name>
    <dbReference type="NCBI Taxonomy" id="1091494"/>
    <lineage>
        <taxon>Bacteria</taxon>
        <taxon>Pseudomonadati</taxon>
        <taxon>Pseudomonadota</taxon>
        <taxon>Gammaproteobacteria</taxon>
        <taxon>Methylococcales</taxon>
        <taxon>Methylococcaceae</taxon>
        <taxon>Methylotuvimicrobium</taxon>
    </lineage>
</organism>
<keyword evidence="1" id="KW-0645">Protease</keyword>
<dbReference type="SUPFAM" id="SSF49879">
    <property type="entry name" value="SMAD/FHA domain"/>
    <property type="match status" value="1"/>
</dbReference>
<dbReference type="Pfam" id="PF00498">
    <property type="entry name" value="FHA"/>
    <property type="match status" value="1"/>
</dbReference>
<evidence type="ECO:0000256" key="2">
    <source>
        <dbReference type="ARBA" id="ARBA00022801"/>
    </source>
</evidence>
<reference evidence="6" key="1">
    <citation type="journal article" date="2012" name="J. Bacteriol.">
        <title>Genome sequence of the haloalkaliphilic methanotrophic bacterium Methylomicrobium alcaliphilum 20Z.</title>
        <authorList>
            <person name="Vuilleumier S."/>
            <person name="Khmelenina V.N."/>
            <person name="Bringel F."/>
            <person name="Reshetnikov A.S."/>
            <person name="Lajus A."/>
            <person name="Mangenot S."/>
            <person name="Rouy Z."/>
            <person name="Op den Camp H.J."/>
            <person name="Jetten M.S."/>
            <person name="Dispirito A.A."/>
            <person name="Dunfield P."/>
            <person name="Klotz M.G."/>
            <person name="Semrau J.D."/>
            <person name="Stein L.Y."/>
            <person name="Barbe V."/>
            <person name="Medigue C."/>
            <person name="Trotsenko Y.A."/>
            <person name="Kalyuzhnaya M.G."/>
        </authorList>
    </citation>
    <scope>NUCLEOTIDE SEQUENCE [LARGE SCALE GENOMIC DNA]</scope>
    <source>
        <strain evidence="6">DSM 19304 / NCIMB 14124 / VKM B-2133 / 20Z</strain>
    </source>
</reference>
<keyword evidence="3" id="KW-0732">Signal</keyword>
<proteinExistence type="predicted"/>
<feature type="chain" id="PRO_5003468433" description="FHA domain-containing protein" evidence="3">
    <location>
        <begin position="28"/>
        <end position="448"/>
    </location>
</feature>
<evidence type="ECO:0000256" key="3">
    <source>
        <dbReference type="SAM" id="SignalP"/>
    </source>
</evidence>
<dbReference type="EMBL" id="FO082060">
    <property type="protein sequence ID" value="CCE23796.1"/>
    <property type="molecule type" value="Genomic_DNA"/>
</dbReference>
<evidence type="ECO:0000259" key="4">
    <source>
        <dbReference type="PROSITE" id="PS50006"/>
    </source>
</evidence>
<dbReference type="InterPro" id="IPR009003">
    <property type="entry name" value="Peptidase_S1_PA"/>
</dbReference>
<keyword evidence="2" id="KW-0378">Hydrolase</keyword>
<dbReference type="Proteomes" id="UP000008315">
    <property type="component" value="Chromosome"/>
</dbReference>
<dbReference type="GO" id="GO:0006508">
    <property type="term" value="P:proteolysis"/>
    <property type="evidence" value="ECO:0007669"/>
    <property type="project" value="UniProtKB-KW"/>
</dbReference>
<dbReference type="GO" id="GO:0004252">
    <property type="term" value="F:serine-type endopeptidase activity"/>
    <property type="evidence" value="ECO:0007669"/>
    <property type="project" value="InterPro"/>
</dbReference>
<dbReference type="PATRIC" id="fig|271065.3.peg.2167"/>
<gene>
    <name evidence="5" type="ordered locus">MEALZ_2110</name>
</gene>
<dbReference type="PROSITE" id="PS50006">
    <property type="entry name" value="FHA_DOMAIN"/>
    <property type="match status" value="1"/>
</dbReference>
<dbReference type="Pfam" id="PF13365">
    <property type="entry name" value="Trypsin_2"/>
    <property type="match status" value="1"/>
</dbReference>
<dbReference type="PANTHER" id="PTHR43343:SF3">
    <property type="entry name" value="PROTEASE DO-LIKE 8, CHLOROPLASTIC"/>
    <property type="match status" value="1"/>
</dbReference>
<dbReference type="AlphaFoldDB" id="G4T461"/>
<dbReference type="KEGG" id="mah:MEALZ_2110"/>
<evidence type="ECO:0000313" key="5">
    <source>
        <dbReference type="EMBL" id="CCE23796.1"/>
    </source>
</evidence>
<dbReference type="PROSITE" id="PS51257">
    <property type="entry name" value="PROKAR_LIPOPROTEIN"/>
    <property type="match status" value="1"/>
</dbReference>
<dbReference type="InterPro" id="IPR000253">
    <property type="entry name" value="FHA_dom"/>
</dbReference>
<dbReference type="InterPro" id="IPR008984">
    <property type="entry name" value="SMAD_FHA_dom_sf"/>
</dbReference>
<feature type="domain" description="FHA" evidence="4">
    <location>
        <begin position="369"/>
        <end position="420"/>
    </location>
</feature>
<dbReference type="InterPro" id="IPR051201">
    <property type="entry name" value="Chloro_Bact_Ser_Proteases"/>
</dbReference>